<keyword evidence="2" id="KW-1185">Reference proteome</keyword>
<name>A0AAV2EZ01_9ROSI</name>
<proteinExistence type="predicted"/>
<gene>
    <name evidence="1" type="ORF">LTRI10_LOCUS32010</name>
</gene>
<evidence type="ECO:0000313" key="2">
    <source>
        <dbReference type="Proteomes" id="UP001497516"/>
    </source>
</evidence>
<dbReference type="AlphaFoldDB" id="A0AAV2EZ01"/>
<protein>
    <submittedName>
        <fullName evidence="1">Uncharacterized protein</fullName>
    </submittedName>
</protein>
<organism evidence="1 2">
    <name type="scientific">Linum trigynum</name>
    <dbReference type="NCBI Taxonomy" id="586398"/>
    <lineage>
        <taxon>Eukaryota</taxon>
        <taxon>Viridiplantae</taxon>
        <taxon>Streptophyta</taxon>
        <taxon>Embryophyta</taxon>
        <taxon>Tracheophyta</taxon>
        <taxon>Spermatophyta</taxon>
        <taxon>Magnoliopsida</taxon>
        <taxon>eudicotyledons</taxon>
        <taxon>Gunneridae</taxon>
        <taxon>Pentapetalae</taxon>
        <taxon>rosids</taxon>
        <taxon>fabids</taxon>
        <taxon>Malpighiales</taxon>
        <taxon>Linaceae</taxon>
        <taxon>Linum</taxon>
    </lineage>
</organism>
<sequence>METRSIQIEFLTGHRRLSPKSNSKSQLPLPSFTQSPKFDPIAFFVAPSLPSSSATSATPSHFLYLQLKSHPID</sequence>
<dbReference type="Proteomes" id="UP001497516">
    <property type="component" value="Chromosome 5"/>
</dbReference>
<accession>A0AAV2EZ01</accession>
<dbReference type="EMBL" id="OZ034818">
    <property type="protein sequence ID" value="CAL1391278.1"/>
    <property type="molecule type" value="Genomic_DNA"/>
</dbReference>
<reference evidence="1 2" key="1">
    <citation type="submission" date="2024-04" db="EMBL/GenBank/DDBJ databases">
        <authorList>
            <person name="Fracassetti M."/>
        </authorList>
    </citation>
    <scope>NUCLEOTIDE SEQUENCE [LARGE SCALE GENOMIC DNA]</scope>
</reference>
<evidence type="ECO:0000313" key="1">
    <source>
        <dbReference type="EMBL" id="CAL1391278.1"/>
    </source>
</evidence>